<name>A0ABP9QFQ3_9PSEU</name>
<evidence type="ECO:0000313" key="3">
    <source>
        <dbReference type="Proteomes" id="UP001500192"/>
    </source>
</evidence>
<keyword evidence="3" id="KW-1185">Reference proteome</keyword>
<proteinExistence type="predicted"/>
<gene>
    <name evidence="2" type="ORF">GCM10023214_26040</name>
</gene>
<evidence type="ECO:0000313" key="2">
    <source>
        <dbReference type="EMBL" id="GAA5161174.1"/>
    </source>
</evidence>
<feature type="transmembrane region" description="Helical" evidence="1">
    <location>
        <begin position="87"/>
        <end position="108"/>
    </location>
</feature>
<feature type="transmembrane region" description="Helical" evidence="1">
    <location>
        <begin position="46"/>
        <end position="67"/>
    </location>
</feature>
<keyword evidence="1" id="KW-1133">Transmembrane helix</keyword>
<dbReference type="RefSeq" id="WP_091510988.1">
    <property type="nucleotide sequence ID" value="NZ_BAABIB010000058.1"/>
</dbReference>
<dbReference type="EMBL" id="BAABIB010000058">
    <property type="protein sequence ID" value="GAA5161174.1"/>
    <property type="molecule type" value="Genomic_DNA"/>
</dbReference>
<dbReference type="Proteomes" id="UP001500192">
    <property type="component" value="Unassembled WGS sequence"/>
</dbReference>
<accession>A0ABP9QFQ3</accession>
<dbReference type="InterPro" id="IPR018750">
    <property type="entry name" value="DUF2306_membrane"/>
</dbReference>
<sequence>MTSKLRRLPLVGLMVVVVLFLGYSLPPYLGLDPARARTVPPDGVPYYYPLLVTHIFLGSLALLSGCLQLWPWLRGRSPMVHRWSGRVYVFACVPGGLAVLTFSAVTYWGPNQQAANTMLGVLWVATTIAGWRTARRRRFAEHREWMVRSFALCFSIILNRPWGMLVMAIVHPADEAAVAQAVGVGAWLSWVVNLLAAEWWLQHTRHRRTRRKVAAERVPAAVGA</sequence>
<comment type="caution">
    <text evidence="2">The sequence shown here is derived from an EMBL/GenBank/DDBJ whole genome shotgun (WGS) entry which is preliminary data.</text>
</comment>
<organism evidence="2 3">
    <name type="scientific">Amycolatopsis dongchuanensis</name>
    <dbReference type="NCBI Taxonomy" id="1070866"/>
    <lineage>
        <taxon>Bacteria</taxon>
        <taxon>Bacillati</taxon>
        <taxon>Actinomycetota</taxon>
        <taxon>Actinomycetes</taxon>
        <taxon>Pseudonocardiales</taxon>
        <taxon>Pseudonocardiaceae</taxon>
        <taxon>Amycolatopsis</taxon>
    </lineage>
</organism>
<keyword evidence="1" id="KW-0812">Transmembrane</keyword>
<keyword evidence="1" id="KW-0472">Membrane</keyword>
<feature type="transmembrane region" description="Helical" evidence="1">
    <location>
        <begin position="114"/>
        <end position="133"/>
    </location>
</feature>
<protein>
    <submittedName>
        <fullName evidence="2">DUF2306 domain-containing protein</fullName>
    </submittedName>
</protein>
<dbReference type="Pfam" id="PF10067">
    <property type="entry name" value="DUF2306"/>
    <property type="match status" value="1"/>
</dbReference>
<feature type="transmembrane region" description="Helical" evidence="1">
    <location>
        <begin position="145"/>
        <end position="170"/>
    </location>
</feature>
<reference evidence="3" key="1">
    <citation type="journal article" date="2019" name="Int. J. Syst. Evol. Microbiol.">
        <title>The Global Catalogue of Microorganisms (GCM) 10K type strain sequencing project: providing services to taxonomists for standard genome sequencing and annotation.</title>
        <authorList>
            <consortium name="The Broad Institute Genomics Platform"/>
            <consortium name="The Broad Institute Genome Sequencing Center for Infectious Disease"/>
            <person name="Wu L."/>
            <person name="Ma J."/>
        </authorList>
    </citation>
    <scope>NUCLEOTIDE SEQUENCE [LARGE SCALE GENOMIC DNA]</scope>
    <source>
        <strain evidence="3">JCM 18054</strain>
    </source>
</reference>
<feature type="transmembrane region" description="Helical" evidence="1">
    <location>
        <begin position="176"/>
        <end position="201"/>
    </location>
</feature>
<feature type="transmembrane region" description="Helical" evidence="1">
    <location>
        <begin position="7"/>
        <end position="26"/>
    </location>
</feature>
<evidence type="ECO:0000256" key="1">
    <source>
        <dbReference type="SAM" id="Phobius"/>
    </source>
</evidence>